<keyword evidence="4" id="KW-0862">Zinc</keyword>
<dbReference type="InterPro" id="IPR006311">
    <property type="entry name" value="TAT_signal"/>
</dbReference>
<dbReference type="Pfam" id="PF00753">
    <property type="entry name" value="Lactamase_B"/>
    <property type="match status" value="1"/>
</dbReference>
<keyword evidence="5" id="KW-0732">Signal</keyword>
<evidence type="ECO:0000313" key="8">
    <source>
        <dbReference type="Proteomes" id="UP000189796"/>
    </source>
</evidence>
<feature type="chain" id="PRO_5012364226" evidence="5">
    <location>
        <begin position="18"/>
        <end position="330"/>
    </location>
</feature>
<dbReference type="AlphaFoldDB" id="A0A1M5RQR7"/>
<dbReference type="PANTHER" id="PTHR42978">
    <property type="entry name" value="QUORUM-QUENCHING LACTONASE YTNP-RELATED-RELATED"/>
    <property type="match status" value="1"/>
</dbReference>
<evidence type="ECO:0000256" key="1">
    <source>
        <dbReference type="ARBA" id="ARBA00007749"/>
    </source>
</evidence>
<comment type="similarity">
    <text evidence="1">Belongs to the metallo-beta-lactamase superfamily.</text>
</comment>
<dbReference type="GO" id="GO:0016787">
    <property type="term" value="F:hydrolase activity"/>
    <property type="evidence" value="ECO:0007669"/>
    <property type="project" value="UniProtKB-KW"/>
</dbReference>
<keyword evidence="2" id="KW-0479">Metal-binding</keyword>
<evidence type="ECO:0000256" key="5">
    <source>
        <dbReference type="SAM" id="SignalP"/>
    </source>
</evidence>
<dbReference type="OrthoDB" id="9803916at2"/>
<accession>A0A1M5RQR7</accession>
<evidence type="ECO:0000256" key="3">
    <source>
        <dbReference type="ARBA" id="ARBA00022801"/>
    </source>
</evidence>
<name>A0A1M5RQR7_9BRAD</name>
<keyword evidence="3" id="KW-0378">Hydrolase</keyword>
<protein>
    <submittedName>
        <fullName evidence="7">Glyoxylase, beta-lactamase superfamily II</fullName>
    </submittedName>
</protein>
<dbReference type="GO" id="GO:0046872">
    <property type="term" value="F:metal ion binding"/>
    <property type="evidence" value="ECO:0007669"/>
    <property type="project" value="UniProtKB-KW"/>
</dbReference>
<organism evidence="7 8">
    <name type="scientific">Bradyrhizobium erythrophlei</name>
    <dbReference type="NCBI Taxonomy" id="1437360"/>
    <lineage>
        <taxon>Bacteria</taxon>
        <taxon>Pseudomonadati</taxon>
        <taxon>Pseudomonadota</taxon>
        <taxon>Alphaproteobacteria</taxon>
        <taxon>Hyphomicrobiales</taxon>
        <taxon>Nitrobacteraceae</taxon>
        <taxon>Bradyrhizobium</taxon>
    </lineage>
</organism>
<proteinExistence type="inferred from homology"/>
<reference evidence="7 8" key="1">
    <citation type="submission" date="2016-11" db="EMBL/GenBank/DDBJ databases">
        <authorList>
            <person name="Jaros S."/>
            <person name="Januszkiewicz K."/>
            <person name="Wedrychowicz H."/>
        </authorList>
    </citation>
    <scope>NUCLEOTIDE SEQUENCE [LARGE SCALE GENOMIC DNA]</scope>
    <source>
        <strain evidence="7 8">GAS138</strain>
    </source>
</reference>
<dbReference type="InterPro" id="IPR036866">
    <property type="entry name" value="RibonucZ/Hydroxyglut_hydro"/>
</dbReference>
<dbReference type="InterPro" id="IPR001279">
    <property type="entry name" value="Metallo-B-lactamas"/>
</dbReference>
<dbReference type="Proteomes" id="UP000189796">
    <property type="component" value="Chromosome I"/>
</dbReference>
<dbReference type="PANTHER" id="PTHR42978:SF6">
    <property type="entry name" value="QUORUM-QUENCHING LACTONASE YTNP-RELATED"/>
    <property type="match status" value="1"/>
</dbReference>
<evidence type="ECO:0000256" key="4">
    <source>
        <dbReference type="ARBA" id="ARBA00022833"/>
    </source>
</evidence>
<feature type="signal peptide" evidence="5">
    <location>
        <begin position="1"/>
        <end position="17"/>
    </location>
</feature>
<evidence type="ECO:0000313" key="7">
    <source>
        <dbReference type="EMBL" id="SHH28622.1"/>
    </source>
</evidence>
<evidence type="ECO:0000256" key="2">
    <source>
        <dbReference type="ARBA" id="ARBA00022723"/>
    </source>
</evidence>
<dbReference type="SMART" id="SM00849">
    <property type="entry name" value="Lactamase_B"/>
    <property type="match status" value="1"/>
</dbReference>
<dbReference type="CDD" id="cd07720">
    <property type="entry name" value="OPHC2-like_MBL-fold"/>
    <property type="match status" value="1"/>
</dbReference>
<dbReference type="EMBL" id="LT670817">
    <property type="protein sequence ID" value="SHH28622.1"/>
    <property type="molecule type" value="Genomic_DNA"/>
</dbReference>
<dbReference type="RefSeq" id="WP_079603139.1">
    <property type="nucleotide sequence ID" value="NZ_LT670817.1"/>
</dbReference>
<gene>
    <name evidence="7" type="ORF">SAMN05443248_4324</name>
</gene>
<feature type="domain" description="Metallo-beta-lactamase" evidence="6">
    <location>
        <begin position="94"/>
        <end position="299"/>
    </location>
</feature>
<dbReference type="Gene3D" id="3.60.15.10">
    <property type="entry name" value="Ribonuclease Z/Hydroxyacylglutathione hydrolase-like"/>
    <property type="match status" value="1"/>
</dbReference>
<dbReference type="InterPro" id="IPR051013">
    <property type="entry name" value="MBL_superfamily_lactonases"/>
</dbReference>
<evidence type="ECO:0000259" key="6">
    <source>
        <dbReference type="SMART" id="SM00849"/>
    </source>
</evidence>
<sequence length="330" mass="35652">MSLGRRDFLLAAGSAMAGLVGASWNGGCAQARAPISKSQVPGFYRFSLGQFQLTVVSDGTIAFPAETLWPEATKAERDAVLVSDFQPTDKSTLQVNVLAVNTGDRLVLIDAGSRGKMQPTAGRLLQNLAAAEIKPEEVDTILITHAHPDHLWGVANASDTERTFPNAEYVIGEAELNFWMQPQHPLESHATWGGIYRQNMITLATINDRIRTVKPDGEVVSGITALATPGHTPGHTSVQIASGSNQLLCSADVVGNRAVAFQHPDWRGGFDLDLDQGAKTRRAFLDRCASEKVMISTYHLPFPGVGHVVRTGTAFGWLPSDWRWEGVSPT</sequence>
<dbReference type="SUPFAM" id="SSF56281">
    <property type="entry name" value="Metallo-hydrolase/oxidoreductase"/>
    <property type="match status" value="1"/>
</dbReference>
<dbReference type="PROSITE" id="PS51318">
    <property type="entry name" value="TAT"/>
    <property type="match status" value="1"/>
</dbReference>